<keyword evidence="2" id="KW-1185">Reference proteome</keyword>
<accession>A0ABM5S3L8</accession>
<sequence>MLVQALLKGQCRGPAPCQSTLDAGANVMQLTFFRLPASNLETPGRLRATPAHQLGLRIASTGACCCERLTQPLDFSTLAIDFLDHLRELLALAVHLPPQNFLAT</sequence>
<dbReference type="Proteomes" id="UP000035086">
    <property type="component" value="Chromosome"/>
</dbReference>
<gene>
    <name evidence="1" type="ORF">RO07_21125</name>
</gene>
<protein>
    <submittedName>
        <fullName evidence="1">Uncharacterized protein</fullName>
    </submittedName>
</protein>
<dbReference type="EMBL" id="CP010310">
    <property type="protein sequence ID" value="AJC22364.1"/>
    <property type="molecule type" value="Genomic_DNA"/>
</dbReference>
<organism evidence="1 2">
    <name type="scientific">Pandoraea pulmonicola</name>
    <dbReference type="NCBI Taxonomy" id="93221"/>
    <lineage>
        <taxon>Bacteria</taxon>
        <taxon>Pseudomonadati</taxon>
        <taxon>Pseudomonadota</taxon>
        <taxon>Betaproteobacteria</taxon>
        <taxon>Burkholderiales</taxon>
        <taxon>Burkholderiaceae</taxon>
        <taxon>Pandoraea</taxon>
    </lineage>
</organism>
<reference evidence="1" key="1">
    <citation type="submission" date="2016-11" db="EMBL/GenBank/DDBJ databases">
        <title>Complete Genome Sequencing of Pandoraea pulmonicola DSM 16583.</title>
        <authorList>
            <person name="Chan K.-G."/>
        </authorList>
    </citation>
    <scope>NUCLEOTIDE SEQUENCE</scope>
    <source>
        <strain evidence="1">DSM 16583</strain>
    </source>
</reference>
<name>A0ABM5S3L8_PANPU</name>
<evidence type="ECO:0000313" key="2">
    <source>
        <dbReference type="Proteomes" id="UP000035086"/>
    </source>
</evidence>
<evidence type="ECO:0000313" key="1">
    <source>
        <dbReference type="EMBL" id="AJC22364.1"/>
    </source>
</evidence>
<proteinExistence type="predicted"/>